<evidence type="ECO:0000256" key="4">
    <source>
        <dbReference type="SAM" id="Phobius"/>
    </source>
</evidence>
<dbReference type="InterPro" id="IPR019378">
    <property type="entry name" value="GDP-Fuc_O-FucTrfase"/>
</dbReference>
<name>A0A0C3CNF7_HEBCY</name>
<keyword evidence="4" id="KW-0812">Transmembrane</keyword>
<dbReference type="Proteomes" id="UP000053424">
    <property type="component" value="Unassembled WGS sequence"/>
</dbReference>
<accession>A0A0C3CNF7</accession>
<dbReference type="AlphaFoldDB" id="A0A0C3CNF7"/>
<organism evidence="5 6">
    <name type="scientific">Hebeloma cylindrosporum</name>
    <dbReference type="NCBI Taxonomy" id="76867"/>
    <lineage>
        <taxon>Eukaryota</taxon>
        <taxon>Fungi</taxon>
        <taxon>Dikarya</taxon>
        <taxon>Basidiomycota</taxon>
        <taxon>Agaricomycotina</taxon>
        <taxon>Agaricomycetes</taxon>
        <taxon>Agaricomycetidae</taxon>
        <taxon>Agaricales</taxon>
        <taxon>Agaricineae</taxon>
        <taxon>Hymenogastraceae</taxon>
        <taxon>Hebeloma</taxon>
    </lineage>
</organism>
<dbReference type="GO" id="GO:0006004">
    <property type="term" value="P:fucose metabolic process"/>
    <property type="evidence" value="ECO:0007669"/>
    <property type="project" value="UniProtKB-KW"/>
</dbReference>
<proteinExistence type="predicted"/>
<dbReference type="HOGENOM" id="CLU_032339_0_0_1"/>
<dbReference type="GO" id="GO:0016740">
    <property type="term" value="F:transferase activity"/>
    <property type="evidence" value="ECO:0007669"/>
    <property type="project" value="UniProtKB-KW"/>
</dbReference>
<dbReference type="CDD" id="cd11296">
    <property type="entry name" value="O-FucT_like"/>
    <property type="match status" value="1"/>
</dbReference>
<evidence type="ECO:0000256" key="1">
    <source>
        <dbReference type="ARBA" id="ARBA00022679"/>
    </source>
</evidence>
<keyword evidence="4" id="KW-1133">Transmembrane helix</keyword>
<evidence type="ECO:0000256" key="3">
    <source>
        <dbReference type="ARBA" id="ARBA00023277"/>
    </source>
</evidence>
<reference evidence="6" key="2">
    <citation type="submission" date="2015-01" db="EMBL/GenBank/DDBJ databases">
        <title>Evolutionary Origins and Diversification of the Mycorrhizal Mutualists.</title>
        <authorList>
            <consortium name="DOE Joint Genome Institute"/>
            <consortium name="Mycorrhizal Genomics Consortium"/>
            <person name="Kohler A."/>
            <person name="Kuo A."/>
            <person name="Nagy L.G."/>
            <person name="Floudas D."/>
            <person name="Copeland A."/>
            <person name="Barry K.W."/>
            <person name="Cichocki N."/>
            <person name="Veneault-Fourrey C."/>
            <person name="LaButti K."/>
            <person name="Lindquist E.A."/>
            <person name="Lipzen A."/>
            <person name="Lundell T."/>
            <person name="Morin E."/>
            <person name="Murat C."/>
            <person name="Riley R."/>
            <person name="Ohm R."/>
            <person name="Sun H."/>
            <person name="Tunlid A."/>
            <person name="Henrissat B."/>
            <person name="Grigoriev I.V."/>
            <person name="Hibbett D.S."/>
            <person name="Martin F."/>
        </authorList>
    </citation>
    <scope>NUCLEOTIDE SEQUENCE [LARGE SCALE GENOMIC DNA]</scope>
    <source>
        <strain evidence="6">h7</strain>
    </source>
</reference>
<feature type="transmembrane region" description="Helical" evidence="4">
    <location>
        <begin position="52"/>
        <end position="72"/>
    </location>
</feature>
<dbReference type="EMBL" id="KN831772">
    <property type="protein sequence ID" value="KIM45346.1"/>
    <property type="molecule type" value="Genomic_DNA"/>
</dbReference>
<dbReference type="Gene3D" id="3.40.50.11350">
    <property type="match status" value="1"/>
</dbReference>
<keyword evidence="2" id="KW-0294">Fucose metabolism</keyword>
<keyword evidence="6" id="KW-1185">Reference proteome</keyword>
<protein>
    <submittedName>
        <fullName evidence="5">Uncharacterized protein</fullName>
    </submittedName>
</protein>
<evidence type="ECO:0000313" key="6">
    <source>
        <dbReference type="Proteomes" id="UP000053424"/>
    </source>
</evidence>
<dbReference type="STRING" id="686832.A0A0C3CNF7"/>
<gene>
    <name evidence="5" type="ORF">M413DRAFT_442020</name>
</gene>
<evidence type="ECO:0000313" key="5">
    <source>
        <dbReference type="EMBL" id="KIM45346.1"/>
    </source>
</evidence>
<evidence type="ECO:0000256" key="2">
    <source>
        <dbReference type="ARBA" id="ARBA00023253"/>
    </source>
</evidence>
<reference evidence="5 6" key="1">
    <citation type="submission" date="2014-04" db="EMBL/GenBank/DDBJ databases">
        <authorList>
            <consortium name="DOE Joint Genome Institute"/>
            <person name="Kuo A."/>
            <person name="Gay G."/>
            <person name="Dore J."/>
            <person name="Kohler A."/>
            <person name="Nagy L.G."/>
            <person name="Floudas D."/>
            <person name="Copeland A."/>
            <person name="Barry K.W."/>
            <person name="Cichocki N."/>
            <person name="Veneault-Fourrey C."/>
            <person name="LaButti K."/>
            <person name="Lindquist E.A."/>
            <person name="Lipzen A."/>
            <person name="Lundell T."/>
            <person name="Morin E."/>
            <person name="Murat C."/>
            <person name="Sun H."/>
            <person name="Tunlid A."/>
            <person name="Henrissat B."/>
            <person name="Grigoriev I.V."/>
            <person name="Hibbett D.S."/>
            <person name="Martin F."/>
            <person name="Nordberg H.P."/>
            <person name="Cantor M.N."/>
            <person name="Hua S.X."/>
        </authorList>
    </citation>
    <scope>NUCLEOTIDE SEQUENCE [LARGE SCALE GENOMIC DNA]</scope>
    <source>
        <strain evidence="6">h7</strain>
    </source>
</reference>
<dbReference type="Pfam" id="PF10250">
    <property type="entry name" value="O-FucT"/>
    <property type="match status" value="1"/>
</dbReference>
<dbReference type="OrthoDB" id="423313at2759"/>
<keyword evidence="4" id="KW-0472">Membrane</keyword>
<keyword evidence="3" id="KW-0119">Carbohydrate metabolism</keyword>
<keyword evidence="1" id="KW-0808">Transferase</keyword>
<sequence length="511" mass="59049">MYNRRRSKLDSLSNMSCLRLCRNLRFRPRYLLQWLCGVLKMLVATRSRRKNVFFAIFILMGALWMLGVPASYPLPARTTLLNPLHNSRMALWYARHRCGDQVQVETVDDWENVLNGPPTEQFRDNLRNDSSYITSWSNAGFTNQFMNYVNMIYLGIISERIPIIPPFAPDHHISTSAGIIPFGDVFDLADLRKQLRISILEWRDVKQLPSRYSKDPYVTSVIEPLGCWTTRKENEGEPIRAENVVHHLGVDVSFTRVPTRTRYQPANVDEPHVVFSELAALVHPRDPIVLPETLKALAPSPEGHWRRPEEHLSCFDTMYFVTSGVKPFEWRYSWSPAWMTVGRRLRFTKAMKHLGRGYLAKALGLLGPWEELPPFIAVHVRRGDFKLYCSTRSEKCLPQLSMYKKHVDDIKNELLTKRGLVISNVLVTSDENSPGFWDDVKSHGWLHVNHAREQTLERFGEWYPPLIDVVIQSMAVGFVGTEDSTFSLVSQRRVEDWNDGLVRNVNVQNGR</sequence>